<dbReference type="CDD" id="cd02440">
    <property type="entry name" value="AdoMet_MTases"/>
    <property type="match status" value="1"/>
</dbReference>
<dbReference type="RefSeq" id="WP_053077936.1">
    <property type="nucleotide sequence ID" value="NZ_LFBU01000001.1"/>
</dbReference>
<dbReference type="Gene3D" id="3.40.50.150">
    <property type="entry name" value="Vaccinia Virus protein VP39"/>
    <property type="match status" value="1"/>
</dbReference>
<accession>A0A0J7JAS9</accession>
<name>A0A0J7JAS9_9GAMM</name>
<keyword evidence="2" id="KW-0808">Transferase</keyword>
<dbReference type="SUPFAM" id="SSF53335">
    <property type="entry name" value="S-adenosyl-L-methionine-dependent methyltransferases"/>
    <property type="match status" value="1"/>
</dbReference>
<dbReference type="AlphaFoldDB" id="A0A0J7JAS9"/>
<organism evidence="2 3">
    <name type="scientific">Marinobacter subterrani</name>
    <dbReference type="NCBI Taxonomy" id="1658765"/>
    <lineage>
        <taxon>Bacteria</taxon>
        <taxon>Pseudomonadati</taxon>
        <taxon>Pseudomonadota</taxon>
        <taxon>Gammaproteobacteria</taxon>
        <taxon>Pseudomonadales</taxon>
        <taxon>Marinobacteraceae</taxon>
        <taxon>Marinobacter</taxon>
    </lineage>
</organism>
<feature type="region of interest" description="Disordered" evidence="1">
    <location>
        <begin position="262"/>
        <end position="296"/>
    </location>
</feature>
<dbReference type="Pfam" id="PF13489">
    <property type="entry name" value="Methyltransf_23"/>
    <property type="match status" value="1"/>
</dbReference>
<dbReference type="Proteomes" id="UP000036102">
    <property type="component" value="Unassembled WGS sequence"/>
</dbReference>
<protein>
    <submittedName>
        <fullName evidence="2">2-polyprenyl-3-methyl-5-hydroxy-6-metoxy-1, 4-benzoquinol methylase</fullName>
    </submittedName>
</protein>
<dbReference type="EMBL" id="LFBU01000001">
    <property type="protein sequence ID" value="KMQ75044.1"/>
    <property type="molecule type" value="Genomic_DNA"/>
</dbReference>
<sequence>MTDKFYRAFEEKYRGSRELIKSRLRAYQPFLEPLLSVYPEARALDLGCGRGEWLEFITELGFSGHGVDIDEGMLAGCTDQGLSAEKSDLLEYIQAVESDSLALVSAFHVVEHISFEALRFLISEAMRALKPGGLLIMETPNPENIVVGTRSFYLDPTHQNPIPSELLSFAAEFSGFKRIKTLRLQEPKELVSQADVNLRELLNGVSPDYAVVAQKQAEPEVMGRFDNAFAKEFGLSLDTLLTRFDSRALSIDVKVSEVEARAGEAEARAGEAEARAGEAEARASEAEGRASEAEGRASEAAARAGEAVANIEALLNSRSWRITAPVRTLGQGFKDVQHPVRGRIKIVLQHAFLFVQRRPRLKRLLIKVIGRLPRLKNRLISIGRQRVVFETSNDRQVPAELEHLTPHARRIYQDLKVAIEKNRKRK</sequence>
<dbReference type="InterPro" id="IPR029063">
    <property type="entry name" value="SAM-dependent_MTases_sf"/>
</dbReference>
<dbReference type="InterPro" id="IPR021793">
    <property type="entry name" value="Oprl"/>
</dbReference>
<evidence type="ECO:0000313" key="3">
    <source>
        <dbReference type="Proteomes" id="UP000036102"/>
    </source>
</evidence>
<dbReference type="STRING" id="1658765.Msub_11243"/>
<dbReference type="GO" id="GO:0032259">
    <property type="term" value="P:methylation"/>
    <property type="evidence" value="ECO:0007669"/>
    <property type="project" value="UniProtKB-KW"/>
</dbReference>
<comment type="caution">
    <text evidence="2">The sequence shown here is derived from an EMBL/GenBank/DDBJ whole genome shotgun (WGS) entry which is preliminary data.</text>
</comment>
<evidence type="ECO:0000313" key="2">
    <source>
        <dbReference type="EMBL" id="KMQ75044.1"/>
    </source>
</evidence>
<reference evidence="2 3" key="1">
    <citation type="submission" date="2015-06" db="EMBL/GenBank/DDBJ databases">
        <title>Marinobacter subterrani, a genetically tractable neutrophilic iron-oxidizing strain isolated from the Soudan Iron Mine.</title>
        <authorList>
            <person name="Bonis B.M."/>
            <person name="Gralnick J.A."/>
        </authorList>
    </citation>
    <scope>NUCLEOTIDE SEQUENCE [LARGE SCALE GENOMIC DNA]</scope>
    <source>
        <strain evidence="2 3">JG233</strain>
    </source>
</reference>
<dbReference type="GO" id="GO:0008168">
    <property type="term" value="F:methyltransferase activity"/>
    <property type="evidence" value="ECO:0007669"/>
    <property type="project" value="UniProtKB-KW"/>
</dbReference>
<keyword evidence="2" id="KW-0489">Methyltransferase</keyword>
<dbReference type="PANTHER" id="PTHR43861">
    <property type="entry name" value="TRANS-ACONITATE 2-METHYLTRANSFERASE-RELATED"/>
    <property type="match status" value="1"/>
</dbReference>
<dbReference type="OrthoDB" id="9801609at2"/>
<dbReference type="PATRIC" id="fig|1658765.3.peg.1230"/>
<proteinExistence type="predicted"/>
<keyword evidence="3" id="KW-1185">Reference proteome</keyword>
<gene>
    <name evidence="2" type="ORF">Msub_11243</name>
</gene>
<dbReference type="Pfam" id="PF11839">
    <property type="entry name" value="Alanine_zipper"/>
    <property type="match status" value="1"/>
</dbReference>
<evidence type="ECO:0000256" key="1">
    <source>
        <dbReference type="SAM" id="MobiDB-lite"/>
    </source>
</evidence>